<dbReference type="Pfam" id="PF06985">
    <property type="entry name" value="HET"/>
    <property type="match status" value="1"/>
</dbReference>
<dbReference type="AlphaFoldDB" id="A0A9P4JT83"/>
<gene>
    <name evidence="2" type="ORF">GQ43DRAFT_446555</name>
</gene>
<evidence type="ECO:0000313" key="2">
    <source>
        <dbReference type="EMBL" id="KAF2204730.1"/>
    </source>
</evidence>
<sequence length="492" mass="54796">MGPCVSVASAFVHNISQSVSELALWLCCVCHNLDPHGHPNTEYHTESSKRVGPGLTLVLDGLESQRTQNSDCRFCGILIQALDGFWKDWKTSRNRVTIDIVEQGPITVGMSGPKLMVTIIELAASSAHVIPSNSGPGETFEFARRYIQRCLTYPLHSSCRPIWLIDTLRNEFQYAPLLHCWGAGPTFMITKSNRHRLSSNISFEALSALFRDVILITRQTRDWETESAKVGGIYENSYITIATTMCGDSEAKCLTERKKLLKVRFENTKKQEFAIRARRLADHHPNISEGISERPSGPLTARGWGLQGHLLFERRTCFACECTHWKKKCPKIPPLVPEALGNKRAGEVAIWKAWQHIVLEYSKRDLTVSPDIFAVISGIASNMQSATCSKYLAGVSIRGAIRYYDADENEQANFTLMIMVQKTDCILTGLNHVGAVSYGFILLRGPVMQAMLLSAASDSTEPSTTVRRARLGETHIPFKATVLCLPVASYNF</sequence>
<proteinExistence type="predicted"/>
<protein>
    <recommendedName>
        <fullName evidence="1">Heterokaryon incompatibility domain-containing protein</fullName>
    </recommendedName>
</protein>
<evidence type="ECO:0000259" key="1">
    <source>
        <dbReference type="Pfam" id="PF06985"/>
    </source>
</evidence>
<feature type="domain" description="Heterokaryon incompatibility" evidence="1">
    <location>
        <begin position="211"/>
        <end position="307"/>
    </location>
</feature>
<dbReference type="OrthoDB" id="5125733at2759"/>
<organism evidence="2 3">
    <name type="scientific">Delitschia confertaspora ATCC 74209</name>
    <dbReference type="NCBI Taxonomy" id="1513339"/>
    <lineage>
        <taxon>Eukaryota</taxon>
        <taxon>Fungi</taxon>
        <taxon>Dikarya</taxon>
        <taxon>Ascomycota</taxon>
        <taxon>Pezizomycotina</taxon>
        <taxon>Dothideomycetes</taxon>
        <taxon>Pleosporomycetidae</taxon>
        <taxon>Pleosporales</taxon>
        <taxon>Delitschiaceae</taxon>
        <taxon>Delitschia</taxon>
    </lineage>
</organism>
<keyword evidence="3" id="KW-1185">Reference proteome</keyword>
<accession>A0A9P4JT83</accession>
<dbReference type="EMBL" id="ML993870">
    <property type="protein sequence ID" value="KAF2204730.1"/>
    <property type="molecule type" value="Genomic_DNA"/>
</dbReference>
<dbReference type="PANTHER" id="PTHR33112">
    <property type="entry name" value="DOMAIN PROTEIN, PUTATIVE-RELATED"/>
    <property type="match status" value="1"/>
</dbReference>
<reference evidence="2" key="1">
    <citation type="journal article" date="2020" name="Stud. Mycol.">
        <title>101 Dothideomycetes genomes: a test case for predicting lifestyles and emergence of pathogens.</title>
        <authorList>
            <person name="Haridas S."/>
            <person name="Albert R."/>
            <person name="Binder M."/>
            <person name="Bloem J."/>
            <person name="Labutti K."/>
            <person name="Salamov A."/>
            <person name="Andreopoulos B."/>
            <person name="Baker S."/>
            <person name="Barry K."/>
            <person name="Bills G."/>
            <person name="Bluhm B."/>
            <person name="Cannon C."/>
            <person name="Castanera R."/>
            <person name="Culley D."/>
            <person name="Daum C."/>
            <person name="Ezra D."/>
            <person name="Gonzalez J."/>
            <person name="Henrissat B."/>
            <person name="Kuo A."/>
            <person name="Liang C."/>
            <person name="Lipzen A."/>
            <person name="Lutzoni F."/>
            <person name="Magnuson J."/>
            <person name="Mondo S."/>
            <person name="Nolan M."/>
            <person name="Ohm R."/>
            <person name="Pangilinan J."/>
            <person name="Park H.-J."/>
            <person name="Ramirez L."/>
            <person name="Alfaro M."/>
            <person name="Sun H."/>
            <person name="Tritt A."/>
            <person name="Yoshinaga Y."/>
            <person name="Zwiers L.-H."/>
            <person name="Turgeon B."/>
            <person name="Goodwin S."/>
            <person name="Spatafora J."/>
            <person name="Crous P."/>
            <person name="Grigoriev I."/>
        </authorList>
    </citation>
    <scope>NUCLEOTIDE SEQUENCE</scope>
    <source>
        <strain evidence="2">ATCC 74209</strain>
    </source>
</reference>
<dbReference type="PANTHER" id="PTHR33112:SF9">
    <property type="entry name" value="HETEROKARYON INCOMPATIBILITY DOMAIN-CONTAINING PROTEIN"/>
    <property type="match status" value="1"/>
</dbReference>
<evidence type="ECO:0000313" key="3">
    <source>
        <dbReference type="Proteomes" id="UP000799536"/>
    </source>
</evidence>
<dbReference type="InterPro" id="IPR010730">
    <property type="entry name" value="HET"/>
</dbReference>
<comment type="caution">
    <text evidence="2">The sequence shown here is derived from an EMBL/GenBank/DDBJ whole genome shotgun (WGS) entry which is preliminary data.</text>
</comment>
<name>A0A9P4JT83_9PLEO</name>
<dbReference type="Proteomes" id="UP000799536">
    <property type="component" value="Unassembled WGS sequence"/>
</dbReference>